<comment type="caution">
    <text evidence="6">The sequence shown here is derived from an EMBL/GenBank/DDBJ whole genome shotgun (WGS) entry which is preliminary data.</text>
</comment>
<evidence type="ECO:0000313" key="7">
    <source>
        <dbReference type="Proteomes" id="UP001254848"/>
    </source>
</evidence>
<comment type="subcellular location">
    <subcellularLocation>
        <location evidence="1">Bacterial flagellum</location>
    </subcellularLocation>
</comment>
<keyword evidence="3" id="KW-0975">Bacterial flagellum</keyword>
<organism evidence="6 7">
    <name type="scientific">Anaeroselena agilis</name>
    <dbReference type="NCBI Taxonomy" id="3063788"/>
    <lineage>
        <taxon>Bacteria</taxon>
        <taxon>Bacillati</taxon>
        <taxon>Bacillota</taxon>
        <taxon>Negativicutes</taxon>
        <taxon>Acetonemataceae</taxon>
        <taxon>Anaeroselena</taxon>
    </lineage>
</organism>
<evidence type="ECO:0000256" key="2">
    <source>
        <dbReference type="ARBA" id="ARBA00005709"/>
    </source>
</evidence>
<reference evidence="6 7" key="1">
    <citation type="submission" date="2023-07" db="EMBL/GenBank/DDBJ databases">
        <title>The novel representative of Negativicutes class, Anaeroselena agilis gen. nov. sp. nov.</title>
        <authorList>
            <person name="Prokofeva M.I."/>
            <person name="Elcheninov A.G."/>
            <person name="Klyukina A."/>
            <person name="Kublanov I.V."/>
            <person name="Frolov E.N."/>
            <person name="Podosokorskaya O.A."/>
        </authorList>
    </citation>
    <scope>NUCLEOTIDE SEQUENCE [LARGE SCALE GENOMIC DNA]</scope>
    <source>
        <strain evidence="6 7">4137-cl</strain>
    </source>
</reference>
<dbReference type="Pfam" id="PF00669">
    <property type="entry name" value="Flagellin_N"/>
    <property type="match status" value="1"/>
</dbReference>
<keyword evidence="6" id="KW-0969">Cilium</keyword>
<dbReference type="Gene3D" id="1.20.1330.10">
    <property type="entry name" value="f41 fragment of flagellin, N-terminal domain"/>
    <property type="match status" value="2"/>
</dbReference>
<dbReference type="PANTHER" id="PTHR42792:SF1">
    <property type="entry name" value="FLAGELLAR HOOK-ASSOCIATED PROTEIN 3"/>
    <property type="match status" value="1"/>
</dbReference>
<proteinExistence type="inferred from homology"/>
<dbReference type="InterPro" id="IPR001492">
    <property type="entry name" value="Flagellin"/>
</dbReference>
<accession>A0ABU3NZB7</accession>
<dbReference type="NCBIfam" id="TIGR02550">
    <property type="entry name" value="flagell_flgL"/>
    <property type="match status" value="1"/>
</dbReference>
<dbReference type="InterPro" id="IPR013384">
    <property type="entry name" value="Flagell_FlgL"/>
</dbReference>
<dbReference type="EMBL" id="JAUOZS010000001">
    <property type="protein sequence ID" value="MDT8902115.1"/>
    <property type="molecule type" value="Genomic_DNA"/>
</dbReference>
<dbReference type="RefSeq" id="WP_413780603.1">
    <property type="nucleotide sequence ID" value="NZ_JAUOZS010000001.1"/>
</dbReference>
<evidence type="ECO:0000256" key="1">
    <source>
        <dbReference type="ARBA" id="ARBA00004365"/>
    </source>
</evidence>
<dbReference type="SUPFAM" id="SSF64518">
    <property type="entry name" value="Phase 1 flagellin"/>
    <property type="match status" value="1"/>
</dbReference>
<keyword evidence="6" id="KW-0966">Cell projection</keyword>
<dbReference type="InterPro" id="IPR001029">
    <property type="entry name" value="Flagellin_N"/>
</dbReference>
<feature type="domain" description="Flagellin C-terminal" evidence="5">
    <location>
        <begin position="354"/>
        <end position="430"/>
    </location>
</feature>
<dbReference type="PANTHER" id="PTHR42792">
    <property type="entry name" value="FLAGELLIN"/>
    <property type="match status" value="1"/>
</dbReference>
<keyword evidence="6" id="KW-0282">Flagellum</keyword>
<keyword evidence="7" id="KW-1185">Reference proteome</keyword>
<evidence type="ECO:0000259" key="5">
    <source>
        <dbReference type="Pfam" id="PF00700"/>
    </source>
</evidence>
<dbReference type="InterPro" id="IPR046358">
    <property type="entry name" value="Flagellin_C"/>
</dbReference>
<evidence type="ECO:0000256" key="3">
    <source>
        <dbReference type="ARBA" id="ARBA00023143"/>
    </source>
</evidence>
<name>A0ABU3NZB7_9FIRM</name>
<evidence type="ECO:0000313" key="6">
    <source>
        <dbReference type="EMBL" id="MDT8902115.1"/>
    </source>
</evidence>
<gene>
    <name evidence="6" type="primary">flgL</name>
    <name evidence="6" type="ORF">Q4T40_12740</name>
</gene>
<feature type="domain" description="Flagellin N-terminal" evidence="4">
    <location>
        <begin position="3"/>
        <end position="137"/>
    </location>
</feature>
<sequence>MRITNNMMVTSTIRNINAAASRLNEASERVSTELKISLPSDDPVVATKTIKYRDYVAKIEQYQSNASAADSWMSTTDDALSELYDYVAAVKDDISKACTAEATTSDWADIKEEVMAYLEGIVQVVNADYGGRYIFGGFSVSEAPYELVERMATNISSAAYDTGDFSLAGDLAAGSYTMTVTESGGTYTVTMTDGTNTYTGTTDSSTGTVELKTADGQVMATLTAPAGGLASASFTFDATECVAVKYKGQYLSTVLADTVDAATMQAMYSGNTYVDSGSDQSIKYNLGYGADVTVNTEGQDVVGDSAANLFNTLTKLLLALSADGTTGGATYQSYDTGTDTVTTGTIGTTDELLDDINADIERLTTAQASLGARETYVANVSDRLANDYTNYTTLLSDTIDVDVSEALIEQTTAETVYEAALSVGAKAISKTLVDYTA</sequence>
<comment type="similarity">
    <text evidence="2">Belongs to the bacterial flagellin family.</text>
</comment>
<protein>
    <submittedName>
        <fullName evidence="6">Flagellar hook-associated protein FlgL</fullName>
    </submittedName>
</protein>
<dbReference type="Proteomes" id="UP001254848">
    <property type="component" value="Unassembled WGS sequence"/>
</dbReference>
<evidence type="ECO:0000259" key="4">
    <source>
        <dbReference type="Pfam" id="PF00669"/>
    </source>
</evidence>
<dbReference type="Pfam" id="PF00700">
    <property type="entry name" value="Flagellin_C"/>
    <property type="match status" value="1"/>
</dbReference>